<dbReference type="PATRIC" id="fig|69279.3.peg.325"/>
<evidence type="ECO:0000313" key="9">
    <source>
        <dbReference type="Proteomes" id="UP000019849"/>
    </source>
</evidence>
<dbReference type="Gene3D" id="1.20.1250.20">
    <property type="entry name" value="MFS general substrate transporter like domains"/>
    <property type="match status" value="1"/>
</dbReference>
<dbReference type="PROSITE" id="PS50850">
    <property type="entry name" value="MFS"/>
    <property type="match status" value="1"/>
</dbReference>
<keyword evidence="5 6" id="KW-0472">Membrane</keyword>
<name>A0A011TG07_9HYPH</name>
<dbReference type="SUPFAM" id="SSF103473">
    <property type="entry name" value="MFS general substrate transporter"/>
    <property type="match status" value="1"/>
</dbReference>
<dbReference type="InterPro" id="IPR050189">
    <property type="entry name" value="MFS_Efflux_Transporters"/>
</dbReference>
<feature type="domain" description="Major facilitator superfamily (MFS) profile" evidence="7">
    <location>
        <begin position="15"/>
        <end position="406"/>
    </location>
</feature>
<evidence type="ECO:0000256" key="4">
    <source>
        <dbReference type="ARBA" id="ARBA00022989"/>
    </source>
</evidence>
<dbReference type="eggNOG" id="COG2814">
    <property type="taxonomic scope" value="Bacteria"/>
</dbReference>
<feature type="transmembrane region" description="Helical" evidence="6">
    <location>
        <begin position="314"/>
        <end position="334"/>
    </location>
</feature>
<dbReference type="AlphaFoldDB" id="A0A011TG07"/>
<organism evidence="8 9">
    <name type="scientific">Aquamicrobium defluvii</name>
    <dbReference type="NCBI Taxonomy" id="69279"/>
    <lineage>
        <taxon>Bacteria</taxon>
        <taxon>Pseudomonadati</taxon>
        <taxon>Pseudomonadota</taxon>
        <taxon>Alphaproteobacteria</taxon>
        <taxon>Hyphomicrobiales</taxon>
        <taxon>Phyllobacteriaceae</taxon>
        <taxon>Aquamicrobium</taxon>
    </lineage>
</organism>
<feature type="transmembrane region" description="Helical" evidence="6">
    <location>
        <begin position="172"/>
        <end position="194"/>
    </location>
</feature>
<keyword evidence="3 6" id="KW-0812">Transmembrane</keyword>
<feature type="transmembrane region" description="Helical" evidence="6">
    <location>
        <begin position="346"/>
        <end position="366"/>
    </location>
</feature>
<evidence type="ECO:0000256" key="2">
    <source>
        <dbReference type="ARBA" id="ARBA00022475"/>
    </source>
</evidence>
<feature type="transmembrane region" description="Helical" evidence="6">
    <location>
        <begin position="372"/>
        <end position="390"/>
    </location>
</feature>
<evidence type="ECO:0000256" key="5">
    <source>
        <dbReference type="ARBA" id="ARBA00023136"/>
    </source>
</evidence>
<evidence type="ECO:0000313" key="8">
    <source>
        <dbReference type="EMBL" id="EXL10564.1"/>
    </source>
</evidence>
<keyword evidence="2" id="KW-1003">Cell membrane</keyword>
<feature type="transmembrane region" description="Helical" evidence="6">
    <location>
        <begin position="86"/>
        <end position="113"/>
    </location>
</feature>
<protein>
    <submittedName>
        <fullName evidence="8">Major facilitator transporter</fullName>
    </submittedName>
</protein>
<dbReference type="STRING" id="69279.BG36_01605"/>
<reference evidence="8 9" key="1">
    <citation type="submission" date="2014-02" db="EMBL/GenBank/DDBJ databases">
        <title>Aquamicrobium defluvii Genome sequencing.</title>
        <authorList>
            <person name="Wang X."/>
        </authorList>
    </citation>
    <scope>NUCLEOTIDE SEQUENCE [LARGE SCALE GENOMIC DNA]</scope>
    <source>
        <strain evidence="8 9">W13Z1</strain>
    </source>
</reference>
<accession>A0A011TG07</accession>
<feature type="transmembrane region" description="Helical" evidence="6">
    <location>
        <begin position="220"/>
        <end position="240"/>
    </location>
</feature>
<dbReference type="Proteomes" id="UP000019849">
    <property type="component" value="Unassembled WGS sequence"/>
</dbReference>
<proteinExistence type="predicted"/>
<keyword evidence="4 6" id="KW-1133">Transmembrane helix</keyword>
<dbReference type="InterPro" id="IPR036259">
    <property type="entry name" value="MFS_trans_sf"/>
</dbReference>
<dbReference type="GO" id="GO:0022857">
    <property type="term" value="F:transmembrane transporter activity"/>
    <property type="evidence" value="ECO:0007669"/>
    <property type="project" value="InterPro"/>
</dbReference>
<dbReference type="EMBL" id="JENY01000001">
    <property type="protein sequence ID" value="EXL10564.1"/>
    <property type="molecule type" value="Genomic_DNA"/>
</dbReference>
<gene>
    <name evidence="8" type="ORF">BG36_01605</name>
</gene>
<feature type="transmembrane region" description="Helical" evidence="6">
    <location>
        <begin position="252"/>
        <end position="273"/>
    </location>
</feature>
<comment type="subcellular location">
    <subcellularLocation>
        <location evidence="1">Cell membrane</location>
        <topology evidence="1">Multi-pass membrane protein</topology>
    </subcellularLocation>
</comment>
<dbReference type="Pfam" id="PF07690">
    <property type="entry name" value="MFS_1"/>
    <property type="match status" value="1"/>
</dbReference>
<evidence type="ECO:0000256" key="6">
    <source>
        <dbReference type="SAM" id="Phobius"/>
    </source>
</evidence>
<evidence type="ECO:0000256" key="3">
    <source>
        <dbReference type="ARBA" id="ARBA00022692"/>
    </source>
</evidence>
<feature type="transmembrane region" description="Helical" evidence="6">
    <location>
        <begin position="285"/>
        <end position="308"/>
    </location>
</feature>
<dbReference type="InterPro" id="IPR020846">
    <property type="entry name" value="MFS_dom"/>
</dbReference>
<sequence length="406" mass="43038">MVKAYIEFTKTNWRPLLFGALLMALSSFGQTYFVAVSGTYFREAFNLSDGGLGATYAVGTILSAMTLTWAGRLIDYTTVRRFTWGVALLLAAACMLVAVSANFIMLAVAFYFLRLGGQGLMTHTALTATARTFPQDAGKALGIIALGLSVAQGLLPIAGVTMMEQLGWRTAWMINAGLVVAGVTVALLFLPRLGDKAIRSRKDKSVESSSTGPLWRDRRLLLTLPAVLAGPFIVTGFFFHQARLAEQKGWDIAIVAASFAAFAIVQAAASVVIGPVIDRMGPKRLLPVFLLPQALAMLLIGLVSVAWIAPVYMVLLAASMAIGSTLATALWVDLFGTIELARVRSAVEAGTVIASGASPIIMGVLIDAGIPLSWQALGCCAYTLLASTIARGLNRTIRDSSAGHHP</sequence>
<dbReference type="HOGENOM" id="CLU_001265_59_9_5"/>
<feature type="transmembrane region" description="Helical" evidence="6">
    <location>
        <begin position="53"/>
        <end position="74"/>
    </location>
</feature>
<comment type="caution">
    <text evidence="8">The sequence shown here is derived from an EMBL/GenBank/DDBJ whole genome shotgun (WGS) entry which is preliminary data.</text>
</comment>
<dbReference type="PANTHER" id="PTHR43124:SF3">
    <property type="entry name" value="CHLORAMPHENICOL EFFLUX PUMP RV0191"/>
    <property type="match status" value="1"/>
</dbReference>
<dbReference type="RefSeq" id="WP_035022481.1">
    <property type="nucleotide sequence ID" value="NZ_KK073877.1"/>
</dbReference>
<evidence type="ECO:0000259" key="7">
    <source>
        <dbReference type="PROSITE" id="PS50850"/>
    </source>
</evidence>
<evidence type="ECO:0000256" key="1">
    <source>
        <dbReference type="ARBA" id="ARBA00004651"/>
    </source>
</evidence>
<dbReference type="InterPro" id="IPR011701">
    <property type="entry name" value="MFS"/>
</dbReference>
<dbReference type="GO" id="GO:0005886">
    <property type="term" value="C:plasma membrane"/>
    <property type="evidence" value="ECO:0007669"/>
    <property type="project" value="UniProtKB-SubCell"/>
</dbReference>
<dbReference type="PANTHER" id="PTHR43124">
    <property type="entry name" value="PURINE EFFLUX PUMP PBUE"/>
    <property type="match status" value="1"/>
</dbReference>